<keyword evidence="2" id="KW-1185">Reference proteome</keyword>
<organism evidence="1 2">
    <name type="scientific">Elysia crispata</name>
    <name type="common">lettuce slug</name>
    <dbReference type="NCBI Taxonomy" id="231223"/>
    <lineage>
        <taxon>Eukaryota</taxon>
        <taxon>Metazoa</taxon>
        <taxon>Spiralia</taxon>
        <taxon>Lophotrochozoa</taxon>
        <taxon>Mollusca</taxon>
        <taxon>Gastropoda</taxon>
        <taxon>Heterobranchia</taxon>
        <taxon>Euthyneura</taxon>
        <taxon>Panpulmonata</taxon>
        <taxon>Sacoglossa</taxon>
        <taxon>Placobranchoidea</taxon>
        <taxon>Plakobranchidae</taxon>
        <taxon>Elysia</taxon>
    </lineage>
</organism>
<name>A0AAE1DV10_9GAST</name>
<dbReference type="Proteomes" id="UP001283361">
    <property type="component" value="Unassembled WGS sequence"/>
</dbReference>
<protein>
    <submittedName>
        <fullName evidence="1">Uncharacterized protein</fullName>
    </submittedName>
</protein>
<reference evidence="1" key="1">
    <citation type="journal article" date="2023" name="G3 (Bethesda)">
        <title>A reference genome for the long-term kleptoplast-retaining sea slug Elysia crispata morphotype clarki.</title>
        <authorList>
            <person name="Eastman K.E."/>
            <person name="Pendleton A.L."/>
            <person name="Shaikh M.A."/>
            <person name="Suttiyut T."/>
            <person name="Ogas R."/>
            <person name="Tomko P."/>
            <person name="Gavelis G."/>
            <person name="Widhalm J.R."/>
            <person name="Wisecaver J.H."/>
        </authorList>
    </citation>
    <scope>NUCLEOTIDE SEQUENCE</scope>
    <source>
        <strain evidence="1">ECLA1</strain>
    </source>
</reference>
<dbReference type="AlphaFoldDB" id="A0AAE1DV10"/>
<sequence>MTRFKSTRQPSHTVDHSKHLLLAREINAFVRIVRVTVTAGWRVYSGWQAGEYTVGGRNPSRTQPVTVREECGRTSHVRVVDLMITITELTGTWGLVSYFYEAGMVLYSVSVNNFSCAPISGELKEDPKDKSLHELAPPQHQL</sequence>
<evidence type="ECO:0000313" key="1">
    <source>
        <dbReference type="EMBL" id="KAK3783782.1"/>
    </source>
</evidence>
<accession>A0AAE1DV10</accession>
<proteinExistence type="predicted"/>
<comment type="caution">
    <text evidence="1">The sequence shown here is derived from an EMBL/GenBank/DDBJ whole genome shotgun (WGS) entry which is preliminary data.</text>
</comment>
<gene>
    <name evidence="1" type="ORF">RRG08_063443</name>
</gene>
<evidence type="ECO:0000313" key="2">
    <source>
        <dbReference type="Proteomes" id="UP001283361"/>
    </source>
</evidence>
<dbReference type="EMBL" id="JAWDGP010002355">
    <property type="protein sequence ID" value="KAK3783782.1"/>
    <property type="molecule type" value="Genomic_DNA"/>
</dbReference>